<accession>A0ACB6QVZ9</accession>
<organism evidence="1 2">
    <name type="scientific">Lindgomyces ingoldianus</name>
    <dbReference type="NCBI Taxonomy" id="673940"/>
    <lineage>
        <taxon>Eukaryota</taxon>
        <taxon>Fungi</taxon>
        <taxon>Dikarya</taxon>
        <taxon>Ascomycota</taxon>
        <taxon>Pezizomycotina</taxon>
        <taxon>Dothideomycetes</taxon>
        <taxon>Pleosporomycetidae</taxon>
        <taxon>Pleosporales</taxon>
        <taxon>Lindgomycetaceae</taxon>
        <taxon>Lindgomyces</taxon>
    </lineage>
</organism>
<dbReference type="EMBL" id="MU003508">
    <property type="protein sequence ID" value="KAF2470255.1"/>
    <property type="molecule type" value="Genomic_DNA"/>
</dbReference>
<protein>
    <submittedName>
        <fullName evidence="1">Uncharacterized protein</fullName>
    </submittedName>
</protein>
<gene>
    <name evidence="1" type="ORF">BDR25DRAFT_303803</name>
</gene>
<reference evidence="1" key="1">
    <citation type="journal article" date="2020" name="Stud. Mycol.">
        <title>101 Dothideomycetes genomes: a test case for predicting lifestyles and emergence of pathogens.</title>
        <authorList>
            <person name="Haridas S."/>
            <person name="Albert R."/>
            <person name="Binder M."/>
            <person name="Bloem J."/>
            <person name="Labutti K."/>
            <person name="Salamov A."/>
            <person name="Andreopoulos B."/>
            <person name="Baker S."/>
            <person name="Barry K."/>
            <person name="Bills G."/>
            <person name="Bluhm B."/>
            <person name="Cannon C."/>
            <person name="Castanera R."/>
            <person name="Culley D."/>
            <person name="Daum C."/>
            <person name="Ezra D."/>
            <person name="Gonzalez J."/>
            <person name="Henrissat B."/>
            <person name="Kuo A."/>
            <person name="Liang C."/>
            <person name="Lipzen A."/>
            <person name="Lutzoni F."/>
            <person name="Magnuson J."/>
            <person name="Mondo S."/>
            <person name="Nolan M."/>
            <person name="Ohm R."/>
            <person name="Pangilinan J."/>
            <person name="Park H.-J."/>
            <person name="Ramirez L."/>
            <person name="Alfaro M."/>
            <person name="Sun H."/>
            <person name="Tritt A."/>
            <person name="Yoshinaga Y."/>
            <person name="Zwiers L.-H."/>
            <person name="Turgeon B."/>
            <person name="Goodwin S."/>
            <person name="Spatafora J."/>
            <person name="Crous P."/>
            <person name="Grigoriev I."/>
        </authorList>
    </citation>
    <scope>NUCLEOTIDE SEQUENCE</scope>
    <source>
        <strain evidence="1">ATCC 200398</strain>
    </source>
</reference>
<evidence type="ECO:0000313" key="1">
    <source>
        <dbReference type="EMBL" id="KAF2470255.1"/>
    </source>
</evidence>
<dbReference type="Proteomes" id="UP000799755">
    <property type="component" value="Unassembled WGS sequence"/>
</dbReference>
<keyword evidence="2" id="KW-1185">Reference proteome</keyword>
<comment type="caution">
    <text evidence="1">The sequence shown here is derived from an EMBL/GenBank/DDBJ whole genome shotgun (WGS) entry which is preliminary data.</text>
</comment>
<proteinExistence type="predicted"/>
<sequence>MDQYTITRAGLREYASLRGKYYYWRRIGTHEWQSYTDPQPSTQDTPEAAVPPEPLYLSLVRQRQPEPQGHHWLLFISREGHAGTVYQVKGDHTFMVYKHKENIDIVNSASFQDIFHLAQLDQSRTQRVQHWVNQEPPPRAASQAEVTETCQSWTLRVICRLIDEEIVQGEWHERLRQMIDSPILLGRR</sequence>
<name>A0ACB6QVZ9_9PLEO</name>
<evidence type="ECO:0000313" key="2">
    <source>
        <dbReference type="Proteomes" id="UP000799755"/>
    </source>
</evidence>